<comment type="caution">
    <text evidence="1">The sequence shown here is derived from an EMBL/GenBank/DDBJ whole genome shotgun (WGS) entry which is preliminary data.</text>
</comment>
<dbReference type="RefSeq" id="WP_266338550.1">
    <property type="nucleotide sequence ID" value="NZ_JAPKNK010000003.1"/>
</dbReference>
<accession>A0A9X3E0U6</accession>
<keyword evidence="2" id="KW-1185">Reference proteome</keyword>
<reference evidence="1" key="1">
    <citation type="submission" date="2022-11" db="EMBL/GenBank/DDBJ databases">
        <title>Biodiversity and phylogenetic relationships of bacteria.</title>
        <authorList>
            <person name="Machado R.A.R."/>
            <person name="Bhat A."/>
            <person name="Loulou A."/>
            <person name="Kallel S."/>
        </authorList>
    </citation>
    <scope>NUCLEOTIDE SEQUENCE</scope>
    <source>
        <strain evidence="1">K-TC2</strain>
    </source>
</reference>
<gene>
    <name evidence="1" type="ORF">OSH07_10335</name>
</gene>
<name>A0A9X3E0U6_9HYPH</name>
<evidence type="ECO:0000313" key="2">
    <source>
        <dbReference type="Proteomes" id="UP001144805"/>
    </source>
</evidence>
<dbReference type="EMBL" id="JAPKNK010000003">
    <property type="protein sequence ID" value="MCX5569589.1"/>
    <property type="molecule type" value="Genomic_DNA"/>
</dbReference>
<dbReference type="Proteomes" id="UP001144805">
    <property type="component" value="Unassembled WGS sequence"/>
</dbReference>
<dbReference type="AlphaFoldDB" id="A0A9X3E0U6"/>
<proteinExistence type="predicted"/>
<protein>
    <submittedName>
        <fullName evidence="1">Uncharacterized protein</fullName>
    </submittedName>
</protein>
<evidence type="ECO:0000313" key="1">
    <source>
        <dbReference type="EMBL" id="MCX5569589.1"/>
    </source>
</evidence>
<sequence length="157" mass="16787">MTSKRALISTRSPEAIISVFPSTEGRIDLPGVGQLSPPEAGWSGDGYRIAGIVPAEIPAGKQLVSGGIDGIELIDGVPTWKMEDAPPPPRRMIRKSLVKQRLIDLGLMDAAYAALTSQPVAFARWFDMDYPEVYADDPDALALLDSIGADPEVVMAP</sequence>
<organism evidence="1 2">
    <name type="scientific">Kaistia nematophila</name>
    <dbReference type="NCBI Taxonomy" id="2994654"/>
    <lineage>
        <taxon>Bacteria</taxon>
        <taxon>Pseudomonadati</taxon>
        <taxon>Pseudomonadota</taxon>
        <taxon>Alphaproteobacteria</taxon>
        <taxon>Hyphomicrobiales</taxon>
        <taxon>Kaistiaceae</taxon>
        <taxon>Kaistia</taxon>
    </lineage>
</organism>